<dbReference type="PANTHER" id="PTHR48100:SF62">
    <property type="entry name" value="GLUCOSYL-3-PHOSPHOGLYCERATE PHOSPHATASE"/>
    <property type="match status" value="1"/>
</dbReference>
<dbReference type="GO" id="GO:0005737">
    <property type="term" value="C:cytoplasm"/>
    <property type="evidence" value="ECO:0007669"/>
    <property type="project" value="TreeGrafter"/>
</dbReference>
<dbReference type="EMBL" id="LAZR01047382">
    <property type="protein sequence ID" value="KKK94352.1"/>
    <property type="molecule type" value="Genomic_DNA"/>
</dbReference>
<dbReference type="Pfam" id="PF00300">
    <property type="entry name" value="His_Phos_1"/>
    <property type="match status" value="1"/>
</dbReference>
<dbReference type="Gene3D" id="3.40.50.1240">
    <property type="entry name" value="Phosphoglycerate mutase-like"/>
    <property type="match status" value="1"/>
</dbReference>
<dbReference type="CDD" id="cd07067">
    <property type="entry name" value="HP_PGM_like"/>
    <property type="match status" value="1"/>
</dbReference>
<protein>
    <recommendedName>
        <fullName evidence="2">Histidine phosphatase family protein</fullName>
    </recommendedName>
</protein>
<sequence>MLLYCIRHGESTYNAEGRIQGQSDVPLSELGRRQGEAVAAALRAEPVEAIYSSPLRRAMQTAEPLADA</sequence>
<dbReference type="InterPro" id="IPR050275">
    <property type="entry name" value="PGM_Phosphatase"/>
</dbReference>
<dbReference type="InterPro" id="IPR013078">
    <property type="entry name" value="His_Pase_superF_clade-1"/>
</dbReference>
<comment type="caution">
    <text evidence="1">The sequence shown here is derived from an EMBL/GenBank/DDBJ whole genome shotgun (WGS) entry which is preliminary data.</text>
</comment>
<dbReference type="AlphaFoldDB" id="A0A0F8ZKN1"/>
<accession>A0A0F8ZKN1</accession>
<reference evidence="1" key="1">
    <citation type="journal article" date="2015" name="Nature">
        <title>Complex archaea that bridge the gap between prokaryotes and eukaryotes.</title>
        <authorList>
            <person name="Spang A."/>
            <person name="Saw J.H."/>
            <person name="Jorgensen S.L."/>
            <person name="Zaremba-Niedzwiedzka K."/>
            <person name="Martijn J."/>
            <person name="Lind A.E."/>
            <person name="van Eijk R."/>
            <person name="Schleper C."/>
            <person name="Guy L."/>
            <person name="Ettema T.J."/>
        </authorList>
    </citation>
    <scope>NUCLEOTIDE SEQUENCE</scope>
</reference>
<dbReference type="SUPFAM" id="SSF53254">
    <property type="entry name" value="Phosphoglycerate mutase-like"/>
    <property type="match status" value="1"/>
</dbReference>
<gene>
    <name evidence="1" type="ORF">LCGC14_2683730</name>
</gene>
<dbReference type="PIRSF" id="PIRSF000709">
    <property type="entry name" value="6PFK_2-Ptase"/>
    <property type="match status" value="1"/>
</dbReference>
<evidence type="ECO:0008006" key="2">
    <source>
        <dbReference type="Google" id="ProtNLM"/>
    </source>
</evidence>
<dbReference type="PANTHER" id="PTHR48100">
    <property type="entry name" value="BROAD-SPECIFICITY PHOSPHATASE YOR283W-RELATED"/>
    <property type="match status" value="1"/>
</dbReference>
<evidence type="ECO:0000313" key="1">
    <source>
        <dbReference type="EMBL" id="KKK94352.1"/>
    </source>
</evidence>
<dbReference type="SMART" id="SM00855">
    <property type="entry name" value="PGAM"/>
    <property type="match status" value="1"/>
</dbReference>
<dbReference type="InterPro" id="IPR029033">
    <property type="entry name" value="His_PPase_superfam"/>
</dbReference>
<dbReference type="GO" id="GO:0016791">
    <property type="term" value="F:phosphatase activity"/>
    <property type="evidence" value="ECO:0007669"/>
    <property type="project" value="TreeGrafter"/>
</dbReference>
<organism evidence="1">
    <name type="scientific">marine sediment metagenome</name>
    <dbReference type="NCBI Taxonomy" id="412755"/>
    <lineage>
        <taxon>unclassified sequences</taxon>
        <taxon>metagenomes</taxon>
        <taxon>ecological metagenomes</taxon>
    </lineage>
</organism>
<feature type="non-terminal residue" evidence="1">
    <location>
        <position position="68"/>
    </location>
</feature>
<proteinExistence type="predicted"/>
<name>A0A0F8ZKN1_9ZZZZ</name>